<dbReference type="EMBL" id="CP107246">
    <property type="protein sequence ID" value="WIM04505.1"/>
    <property type="molecule type" value="Genomic_DNA"/>
</dbReference>
<accession>A0AA49FIZ4</accession>
<evidence type="ECO:0000313" key="1">
    <source>
        <dbReference type="EMBL" id="WIM04505.1"/>
    </source>
</evidence>
<dbReference type="Proteomes" id="UP001234916">
    <property type="component" value="Chromosome"/>
</dbReference>
<dbReference type="KEGG" id="npv:OHM77_07235"/>
<protein>
    <submittedName>
        <fullName evidence="1">Uncharacterized protein</fullName>
    </submittedName>
</protein>
<dbReference type="AlphaFoldDB" id="A0AA49FIZ4"/>
<proteinExistence type="predicted"/>
<name>A0AA49FIZ4_9PROT</name>
<reference evidence="1" key="1">
    <citation type="journal article" date="2023" name="Nat. Microbiol.">
        <title>Enrichment and characterization of a nitric oxide-reducing microbial community in a continuous bioreactor.</title>
        <authorList>
            <person name="Garrido-Amador P."/>
            <person name="Stortenbeker N."/>
            <person name="Wessels H.J.C.T."/>
            <person name="Speth D.R."/>
            <person name="Garcia-Heredia I."/>
            <person name="Kartal B."/>
        </authorList>
    </citation>
    <scope>NUCLEOTIDE SEQUENCE</scope>
    <source>
        <strain evidence="1">MAG1</strain>
    </source>
</reference>
<sequence length="72" mass="7498">MTFALKELSRLLAPEQTVVGAVVGIEGAVVRVATERGAVTARTLDAVAVGDRVQIKNGIATKAPVARQIFPV</sequence>
<organism evidence="1">
    <name type="scientific">Candidatus Nitricoxidivorans perseverans</name>
    <dbReference type="NCBI Taxonomy" id="2975601"/>
    <lineage>
        <taxon>Bacteria</taxon>
        <taxon>Pseudomonadati</taxon>
        <taxon>Pseudomonadota</taxon>
        <taxon>Betaproteobacteria</taxon>
        <taxon>Nitrosomonadales</taxon>
        <taxon>Sterolibacteriaceae</taxon>
        <taxon>Candidatus Nitricoxidivorans</taxon>
    </lineage>
</organism>
<gene>
    <name evidence="1" type="ORF">OHM77_07235</name>
</gene>